<name>A0ABP0GNH8_CLALP</name>
<dbReference type="Proteomes" id="UP001642483">
    <property type="component" value="Unassembled WGS sequence"/>
</dbReference>
<keyword evidence="3" id="KW-0962">Peroxisome biogenesis</keyword>
<comment type="caution">
    <text evidence="4">The sequence shown here is derived from an EMBL/GenBank/DDBJ whole genome shotgun (WGS) entry which is preliminary data.</text>
</comment>
<comment type="similarity">
    <text evidence="1 3">Belongs to the peroxin-16 family.</text>
</comment>
<dbReference type="EMBL" id="CAWYQH010000119">
    <property type="protein sequence ID" value="CAK8691740.1"/>
    <property type="molecule type" value="Genomic_DNA"/>
</dbReference>
<keyword evidence="3" id="KW-0576">Peroxisome</keyword>
<evidence type="ECO:0000256" key="1">
    <source>
        <dbReference type="ARBA" id="ARBA00009505"/>
    </source>
</evidence>
<evidence type="ECO:0000313" key="4">
    <source>
        <dbReference type="EMBL" id="CAK8691740.1"/>
    </source>
</evidence>
<reference evidence="4 5" key="1">
    <citation type="submission" date="2024-02" db="EMBL/GenBank/DDBJ databases">
        <authorList>
            <person name="Daric V."/>
            <person name="Darras S."/>
        </authorList>
    </citation>
    <scope>NUCLEOTIDE SEQUENCE [LARGE SCALE GENOMIC DNA]</scope>
</reference>
<dbReference type="PANTHER" id="PTHR13299:SF0">
    <property type="entry name" value="PEROXISOMAL MEMBRANE PROTEIN PEX16"/>
    <property type="match status" value="1"/>
</dbReference>
<evidence type="ECO:0000256" key="3">
    <source>
        <dbReference type="RuleBase" id="RU365003"/>
    </source>
</evidence>
<accession>A0ABP0GNH8</accession>
<evidence type="ECO:0000313" key="5">
    <source>
        <dbReference type="Proteomes" id="UP001642483"/>
    </source>
</evidence>
<dbReference type="PANTHER" id="PTHR13299">
    <property type="entry name" value="PEROXISOMAL MEMBRANE PROTEIN PEX16"/>
    <property type="match status" value="1"/>
</dbReference>
<gene>
    <name evidence="4" type="ORF">CVLEPA_LOCUS24500</name>
</gene>
<comment type="subcellular location">
    <subcellularLocation>
        <location evidence="3">Peroxisome membrane</location>
    </subcellularLocation>
</comment>
<evidence type="ECO:0000256" key="2">
    <source>
        <dbReference type="ARBA" id="ARBA00018577"/>
    </source>
</evidence>
<proteinExistence type="inferred from homology"/>
<dbReference type="InterPro" id="IPR013919">
    <property type="entry name" value="Pex16"/>
</dbReference>
<organism evidence="4 5">
    <name type="scientific">Clavelina lepadiformis</name>
    <name type="common">Light-bulb sea squirt</name>
    <name type="synonym">Ascidia lepadiformis</name>
    <dbReference type="NCBI Taxonomy" id="159417"/>
    <lineage>
        <taxon>Eukaryota</taxon>
        <taxon>Metazoa</taxon>
        <taxon>Chordata</taxon>
        <taxon>Tunicata</taxon>
        <taxon>Ascidiacea</taxon>
        <taxon>Aplousobranchia</taxon>
        <taxon>Clavelinidae</taxon>
        <taxon>Clavelina</taxon>
    </lineage>
</organism>
<sequence length="356" mass="39752">MSNLIKLGSAKFQRKLEELKSAYVTFVTGNPALIEQVEKSLKASSYLFEALSKNYETSIFIAEIVSFSCNLFAYANSHLLNTKKFFSNSEANNLAEKIKQTLTVVEFSQAFVEITASRVGGPGARWAVITIICLIKVLLRCILLFLFDSGIQTSSLCSLTNTSTLMAKLSSTDQAAEESEIIYVGRRSGHKMRTLASSTSRLGDVPGSGSSTSVLSALHTTRLTGSEKIGECLHAIRPLVHVMAVGVFGTKSFIPWLSALVTDSSSHVLLQRTIQSTSSKKRLSYNPEETRELQRRYANLMLYLLRSPVYDKFTGPKLLKTLNFLSDNVPLARYILEPFSKYLPEWQKVYFYDWID</sequence>
<keyword evidence="5" id="KW-1185">Reference proteome</keyword>
<dbReference type="Pfam" id="PF08610">
    <property type="entry name" value="Pex16"/>
    <property type="match status" value="1"/>
</dbReference>
<protein>
    <recommendedName>
        <fullName evidence="2 3">Peroxisomal membrane protein PEX16</fullName>
    </recommendedName>
</protein>